<evidence type="ECO:0000259" key="1">
    <source>
        <dbReference type="Pfam" id="PF01370"/>
    </source>
</evidence>
<keyword evidence="2" id="KW-0614">Plasmid</keyword>
<proteinExistence type="predicted"/>
<dbReference type="RefSeq" id="WP_316247470.1">
    <property type="nucleotide sequence ID" value="NZ_CP143424.1"/>
</dbReference>
<accession>A0ABZ2BZF7</accession>
<gene>
    <name evidence="2" type="ORF">ROLI_046020</name>
</gene>
<feature type="domain" description="NAD-dependent epimerase/dehydratase" evidence="1">
    <location>
        <begin position="39"/>
        <end position="141"/>
    </location>
</feature>
<dbReference type="InterPro" id="IPR001509">
    <property type="entry name" value="Epimerase_deHydtase"/>
</dbReference>
<evidence type="ECO:0000313" key="2">
    <source>
        <dbReference type="EMBL" id="WVX51500.1"/>
    </source>
</evidence>
<dbReference type="InterPro" id="IPR036291">
    <property type="entry name" value="NAD(P)-bd_dom_sf"/>
</dbReference>
<keyword evidence="3" id="KW-1185">Reference proteome</keyword>
<evidence type="ECO:0000313" key="3">
    <source>
        <dbReference type="Proteomes" id="UP001318682"/>
    </source>
</evidence>
<sequence length="320" mass="35368">MKINDAIIGNTGFVGGNLLRQHGFSATYNSTTIDQSAGTSVDTLVCAAAPGSMVEANADPDRDAARINALCRSLSQINAKRFVLISSIAVFLDFAGQDDEGSTAYQTKLAYGRNRRQLEVFCQAHFTDCLILRLPALYGSGLKKNFLFDLLNPAPTLLNTDKMQHLSDALPGSEAEQIRQFYTLDTESGFYRIDRTAFNTSAHRAGMETALAACDTTALQFTHKDTRFQYYGLDRLWADINRAFEAGLGLLNLATEPLCAADIYRAVTGDEMPNTQARLHREDMQTRHAGLWGQSGPYIEPSRDVLRRVTDFYAREKAAL</sequence>
<dbReference type="Pfam" id="PF01370">
    <property type="entry name" value="Epimerase"/>
    <property type="match status" value="1"/>
</dbReference>
<geneLocation type="plasmid" evidence="2 3">
    <name>pROLI127</name>
</geneLocation>
<dbReference type="SUPFAM" id="SSF51735">
    <property type="entry name" value="NAD(P)-binding Rossmann-fold domains"/>
    <property type="match status" value="1"/>
</dbReference>
<organism evidence="2 3">
    <name type="scientific">Roseobacter fucihabitans</name>
    <dbReference type="NCBI Taxonomy" id="1537242"/>
    <lineage>
        <taxon>Bacteria</taxon>
        <taxon>Pseudomonadati</taxon>
        <taxon>Pseudomonadota</taxon>
        <taxon>Alphaproteobacteria</taxon>
        <taxon>Rhodobacterales</taxon>
        <taxon>Roseobacteraceae</taxon>
        <taxon>Roseobacter</taxon>
    </lineage>
</organism>
<dbReference type="Proteomes" id="UP001318682">
    <property type="component" value="Plasmid pROLI127"/>
</dbReference>
<reference evidence="2 3" key="1">
    <citation type="submission" date="2015-07" db="EMBL/GenBank/DDBJ databases">
        <authorList>
            <person name="Voget S."/>
            <person name="Dogs M."/>
            <person name="Brinkhoff T.H."/>
            <person name="Daniel R."/>
        </authorList>
    </citation>
    <scope>NUCLEOTIDE SEQUENCE [LARGE SCALE GENOMIC DNA]</scope>
    <source>
        <strain evidence="2 3">B14</strain>
        <plasmid evidence="2 3">pROLI127</plasmid>
    </source>
</reference>
<dbReference type="EMBL" id="CP143424">
    <property type="protein sequence ID" value="WVX51500.1"/>
    <property type="molecule type" value="Genomic_DNA"/>
</dbReference>
<dbReference type="Gene3D" id="3.40.50.720">
    <property type="entry name" value="NAD(P)-binding Rossmann-like Domain"/>
    <property type="match status" value="1"/>
</dbReference>
<protein>
    <recommendedName>
        <fullName evidence="1">NAD-dependent epimerase/dehydratase domain-containing protein</fullName>
    </recommendedName>
</protein>
<name>A0ABZ2BZF7_9RHOB</name>
<reference evidence="2 3" key="2">
    <citation type="submission" date="2024-01" db="EMBL/GenBank/DDBJ databases">
        <title>Roseobacter fucihabitans sp. nov., isolated from the brown alga Fucus spiralis.</title>
        <authorList>
            <person name="Hahnke S."/>
            <person name="Berger M."/>
            <person name="Schlingloff A."/>
            <person name="Athale I."/>
            <person name="Neumann-Schaal M."/>
            <person name="Adenaya A."/>
            <person name="Poehlein A."/>
            <person name="Daniel R."/>
            <person name="Pertersen J."/>
            <person name="Brinkhoff T."/>
        </authorList>
    </citation>
    <scope>NUCLEOTIDE SEQUENCE [LARGE SCALE GENOMIC DNA]</scope>
    <source>
        <strain evidence="2 3">B14</strain>
        <plasmid evidence="2 3">pROLI127</plasmid>
    </source>
</reference>